<dbReference type="InterPro" id="IPR036259">
    <property type="entry name" value="MFS_trans_sf"/>
</dbReference>
<keyword evidence="1" id="KW-1133">Transmembrane helix</keyword>
<dbReference type="Proteomes" id="UP000520814">
    <property type="component" value="Unassembled WGS sequence"/>
</dbReference>
<evidence type="ECO:0000313" key="2">
    <source>
        <dbReference type="EMBL" id="MBB6049108.1"/>
    </source>
</evidence>
<keyword evidence="3" id="KW-1185">Reference proteome</keyword>
<keyword evidence="1" id="KW-0812">Transmembrane</keyword>
<evidence type="ECO:0000256" key="1">
    <source>
        <dbReference type="SAM" id="Phobius"/>
    </source>
</evidence>
<keyword evidence="1" id="KW-0472">Membrane</keyword>
<feature type="transmembrane region" description="Helical" evidence="1">
    <location>
        <begin position="77"/>
        <end position="96"/>
    </location>
</feature>
<protein>
    <submittedName>
        <fullName evidence="2">Uncharacterized protein</fullName>
    </submittedName>
</protein>
<feature type="transmembrane region" description="Helical" evidence="1">
    <location>
        <begin position="183"/>
        <end position="200"/>
    </location>
</feature>
<dbReference type="SUPFAM" id="SSF103473">
    <property type="entry name" value="MFS general substrate transporter"/>
    <property type="match status" value="1"/>
</dbReference>
<evidence type="ECO:0000313" key="3">
    <source>
        <dbReference type="Proteomes" id="UP000520814"/>
    </source>
</evidence>
<feature type="transmembrane region" description="Helical" evidence="1">
    <location>
        <begin position="116"/>
        <end position="135"/>
    </location>
</feature>
<dbReference type="RefSeq" id="WP_184192727.1">
    <property type="nucleotide sequence ID" value="NZ_JACHGW010000001.1"/>
</dbReference>
<proteinExistence type="predicted"/>
<name>A0A7W9SNJ4_ARMRO</name>
<dbReference type="EMBL" id="JACHGW010000001">
    <property type="protein sequence ID" value="MBB6049108.1"/>
    <property type="molecule type" value="Genomic_DNA"/>
</dbReference>
<organism evidence="2 3">
    <name type="scientific">Armatimonas rosea</name>
    <dbReference type="NCBI Taxonomy" id="685828"/>
    <lineage>
        <taxon>Bacteria</taxon>
        <taxon>Bacillati</taxon>
        <taxon>Armatimonadota</taxon>
        <taxon>Armatimonadia</taxon>
        <taxon>Armatimonadales</taxon>
        <taxon>Armatimonadaceae</taxon>
        <taxon>Armatimonas</taxon>
    </lineage>
</organism>
<gene>
    <name evidence="2" type="ORF">HNQ39_000870</name>
</gene>
<reference evidence="2 3" key="1">
    <citation type="submission" date="2020-08" db="EMBL/GenBank/DDBJ databases">
        <title>Genomic Encyclopedia of Type Strains, Phase IV (KMG-IV): sequencing the most valuable type-strain genomes for metagenomic binning, comparative biology and taxonomic classification.</title>
        <authorList>
            <person name="Goeker M."/>
        </authorList>
    </citation>
    <scope>NUCLEOTIDE SEQUENCE [LARGE SCALE GENOMIC DNA]</scope>
    <source>
        <strain evidence="2 3">DSM 23562</strain>
    </source>
</reference>
<dbReference type="AlphaFoldDB" id="A0A7W9SNJ4"/>
<feature type="transmembrane region" description="Helical" evidence="1">
    <location>
        <begin position="142"/>
        <end position="163"/>
    </location>
</feature>
<accession>A0A7W9SNJ4</accession>
<comment type="caution">
    <text evidence="2">The sequence shown here is derived from an EMBL/GenBank/DDBJ whole genome shotgun (WGS) entry which is preliminary data.</text>
</comment>
<sequence>MSTLTQRFLTELDSEWSHLPMPERQSLRERIASRLEALTLAERELGASEAEAQQRAVRAVGQECTLQPQTPIRLAPVWQVTLIWIALVSFVPTLLRVFLPMKSISFQGSMALQSNWLVPALVGVVGATLCAALWHPRAARRGILNALVISTGLTLLGTLFMLVAPTPNGISEAIKYAVVQSNVTFLVAEIGLSLGTLALVQKLRGKKLSKAL</sequence>